<comment type="subcellular location">
    <subcellularLocation>
        <location evidence="1">Nucleus</location>
    </subcellularLocation>
</comment>
<dbReference type="InterPro" id="IPR014908">
    <property type="entry name" value="Nucleoporin_Nup133/Nup155_N"/>
</dbReference>
<evidence type="ECO:0000256" key="1">
    <source>
        <dbReference type="ARBA" id="ARBA00004123"/>
    </source>
</evidence>
<dbReference type="Pfam" id="PF08801">
    <property type="entry name" value="Nucleoporin_N"/>
    <property type="match status" value="1"/>
</dbReference>
<dbReference type="Gene3D" id="1.20.120.1880">
    <property type="entry name" value="Nucleoporin, helical C-terminal domain"/>
    <property type="match status" value="1"/>
</dbReference>
<feature type="domain" description="Nucleoporin Nup133/Nup155-like C-terminal" evidence="6">
    <location>
        <begin position="719"/>
        <end position="1425"/>
    </location>
</feature>
<evidence type="ECO:0000256" key="5">
    <source>
        <dbReference type="SAM" id="MobiDB-lite"/>
    </source>
</evidence>
<dbReference type="InterPro" id="IPR042538">
    <property type="entry name" value="Nucleoporin_Nup155_C_3"/>
</dbReference>
<protein>
    <recommendedName>
        <fullName evidence="10">Nucleoporin Nup133/Nup155-like N-terminal domain-containing protein</fullName>
    </recommendedName>
</protein>
<reference evidence="9" key="1">
    <citation type="submission" date="2013-03" db="EMBL/GenBank/DDBJ databases">
        <title>The Genome Sequence of Anopheles epiroticus epiroticus2.</title>
        <authorList>
            <consortium name="The Broad Institute Genomics Platform"/>
            <person name="Neafsey D.E."/>
            <person name="Howell P."/>
            <person name="Walker B."/>
            <person name="Young S.K."/>
            <person name="Zeng Q."/>
            <person name="Gargeya S."/>
            <person name="Fitzgerald M."/>
            <person name="Haas B."/>
            <person name="Abouelleil A."/>
            <person name="Allen A.W."/>
            <person name="Alvarado L."/>
            <person name="Arachchi H.M."/>
            <person name="Berlin A.M."/>
            <person name="Chapman S.B."/>
            <person name="Gainer-Dewar J."/>
            <person name="Goldberg J."/>
            <person name="Griggs A."/>
            <person name="Gujja S."/>
            <person name="Hansen M."/>
            <person name="Howarth C."/>
            <person name="Imamovic A."/>
            <person name="Ireland A."/>
            <person name="Larimer J."/>
            <person name="McCowan C."/>
            <person name="Murphy C."/>
            <person name="Pearson M."/>
            <person name="Poon T.W."/>
            <person name="Priest M."/>
            <person name="Roberts A."/>
            <person name="Saif S."/>
            <person name="Shea T."/>
            <person name="Sisk P."/>
            <person name="Sykes S."/>
            <person name="Wortman J."/>
            <person name="Nusbaum C."/>
            <person name="Birren B."/>
        </authorList>
    </citation>
    <scope>NUCLEOTIDE SEQUENCE [LARGE SCALE GENOMIC DNA]</scope>
    <source>
        <strain evidence="9">Epiroticus2</strain>
    </source>
</reference>
<evidence type="ECO:0000256" key="2">
    <source>
        <dbReference type="ARBA" id="ARBA00007373"/>
    </source>
</evidence>
<keyword evidence="3" id="KW-0813">Transport</keyword>
<reference evidence="8" key="2">
    <citation type="submission" date="2020-05" db="UniProtKB">
        <authorList>
            <consortium name="EnsemblMetazoa"/>
        </authorList>
    </citation>
    <scope>IDENTIFICATION</scope>
    <source>
        <strain evidence="8">Epiroticus2</strain>
    </source>
</reference>
<dbReference type="Gene3D" id="1.20.58.1780">
    <property type="match status" value="1"/>
</dbReference>
<evidence type="ECO:0000256" key="3">
    <source>
        <dbReference type="ARBA" id="ARBA00022448"/>
    </source>
</evidence>
<evidence type="ECO:0000313" key="8">
    <source>
        <dbReference type="EnsemblMetazoa" id="AEPI001906-PA"/>
    </source>
</evidence>
<dbReference type="Gene3D" id="1.25.40.450">
    <property type="entry name" value="Nucleoporin, helical domain, N-terminal subdomain"/>
    <property type="match status" value="1"/>
</dbReference>
<dbReference type="STRING" id="199890.A0A182P4S0"/>
<name>A0A182P4S0_9DIPT</name>
<dbReference type="EnsemblMetazoa" id="AEPI001906-RA">
    <property type="protein sequence ID" value="AEPI001906-PA"/>
    <property type="gene ID" value="AEPI001906"/>
</dbReference>
<dbReference type="FunFam" id="1.20.120.1880:FF:000003">
    <property type="entry name" value="nuclear pore complex protein Nup155"/>
    <property type="match status" value="1"/>
</dbReference>
<evidence type="ECO:0000256" key="4">
    <source>
        <dbReference type="ARBA" id="ARBA00023242"/>
    </source>
</evidence>
<feature type="region of interest" description="Disordered" evidence="5">
    <location>
        <begin position="1073"/>
        <end position="1096"/>
    </location>
</feature>
<accession>A0A182P4S0</accession>
<dbReference type="GO" id="GO:0017056">
    <property type="term" value="F:structural constituent of nuclear pore"/>
    <property type="evidence" value="ECO:0007669"/>
    <property type="project" value="InterPro"/>
</dbReference>
<organism evidence="8 9">
    <name type="scientific">Anopheles epiroticus</name>
    <dbReference type="NCBI Taxonomy" id="199890"/>
    <lineage>
        <taxon>Eukaryota</taxon>
        <taxon>Metazoa</taxon>
        <taxon>Ecdysozoa</taxon>
        <taxon>Arthropoda</taxon>
        <taxon>Hexapoda</taxon>
        <taxon>Insecta</taxon>
        <taxon>Pterygota</taxon>
        <taxon>Neoptera</taxon>
        <taxon>Endopterygota</taxon>
        <taxon>Diptera</taxon>
        <taxon>Nematocera</taxon>
        <taxon>Culicoidea</taxon>
        <taxon>Culicidae</taxon>
        <taxon>Anophelinae</taxon>
        <taxon>Anopheles</taxon>
    </lineage>
</organism>
<dbReference type="PANTHER" id="PTHR10350:SF6">
    <property type="entry name" value="NUCLEAR PORE COMPLEX PROTEIN NUP155"/>
    <property type="match status" value="1"/>
</dbReference>
<feature type="domain" description="Nucleoporin Nup133/Nup155-like N-terminal" evidence="7">
    <location>
        <begin position="67"/>
        <end position="547"/>
    </location>
</feature>
<keyword evidence="9" id="KW-1185">Reference proteome</keyword>
<comment type="similarity">
    <text evidence="2">Belongs to the non-repetitive/WGA-negative nucleoporin family.</text>
</comment>
<dbReference type="GO" id="GO:0006606">
    <property type="term" value="P:protein import into nucleus"/>
    <property type="evidence" value="ECO:0007669"/>
    <property type="project" value="TreeGrafter"/>
</dbReference>
<dbReference type="InterPro" id="IPR007187">
    <property type="entry name" value="Nucleoporin_Nup133/Nup155_C"/>
</dbReference>
<dbReference type="FunFam" id="1.25.40.440:FF:000001">
    <property type="entry name" value="Nuclear pore complex subunit"/>
    <property type="match status" value="1"/>
</dbReference>
<dbReference type="GO" id="GO:0044611">
    <property type="term" value="C:nuclear pore inner ring"/>
    <property type="evidence" value="ECO:0007669"/>
    <property type="project" value="TreeGrafter"/>
</dbReference>
<dbReference type="Pfam" id="PF03177">
    <property type="entry name" value="Nucleoporin_C"/>
    <property type="match status" value="1"/>
</dbReference>
<dbReference type="GO" id="GO:0006405">
    <property type="term" value="P:RNA export from nucleus"/>
    <property type="evidence" value="ECO:0007669"/>
    <property type="project" value="TreeGrafter"/>
</dbReference>
<evidence type="ECO:0000313" key="9">
    <source>
        <dbReference type="Proteomes" id="UP000075885"/>
    </source>
</evidence>
<dbReference type="PANTHER" id="PTHR10350">
    <property type="entry name" value="NUCLEAR PORE COMPLEX PROTEIN NUP155"/>
    <property type="match status" value="1"/>
</dbReference>
<evidence type="ECO:0000259" key="6">
    <source>
        <dbReference type="Pfam" id="PF03177"/>
    </source>
</evidence>
<keyword evidence="4" id="KW-0539">Nucleus</keyword>
<dbReference type="InterPro" id="IPR042537">
    <property type="entry name" value="Nucleoporin_Nup155_C_2"/>
</dbReference>
<dbReference type="Gene3D" id="1.25.40.440">
    <property type="entry name" value="Nucleoporin, helical domain, central subdomain"/>
    <property type="match status" value="1"/>
</dbReference>
<evidence type="ECO:0008006" key="10">
    <source>
        <dbReference type="Google" id="ProtNLM"/>
    </source>
</evidence>
<proteinExistence type="inferred from homology"/>
<dbReference type="Proteomes" id="UP000075885">
    <property type="component" value="Unassembled WGS sequence"/>
</dbReference>
<dbReference type="GO" id="GO:0000972">
    <property type="term" value="P:transcription-dependent tethering of RNA polymerase II gene DNA at nuclear periphery"/>
    <property type="evidence" value="ECO:0007669"/>
    <property type="project" value="TreeGrafter"/>
</dbReference>
<dbReference type="GO" id="GO:0036228">
    <property type="term" value="P:protein localization to nuclear inner membrane"/>
    <property type="evidence" value="ECO:0007669"/>
    <property type="project" value="TreeGrafter"/>
</dbReference>
<sequence length="1472" mass="163333">MGEQLTVSLEALQSAGNTLERHGSIDADMPGLLELTGVTQAGTPTASGLNDFDYQQLSNLSMGFKDLNQLCTVNKVPIPSEIMEHFNHIKCHCMMGLFPEIGRAWLTIDTDLYIWTYENARDVAYFDGLSQVIISVGLVTPKPGLFVSDVKYLLILTTPIEIVVLGVTFGDANSGTPNRSMSAQGCEEMQLMHTPIFVINTDNVAIMCVQGTDDGRIFLGGRDGCLYEVSYQAESNWFGKRCRKINHSQGLMSHLVPGIFKIFTETDSVEKITVDNSRNLLYVLMSKGSIEAWDLGKDASSTRRIARLSYKDIIASASSILRTIDPSVFHPITAICPLTSDDSSSLHLVAIAESGVRFYFSTVPLHLHGFYIQQQQLMQQQQQQQLLLQQQHQQQQLHMQHQQTPQMMNATQQQGLANQVIQQQNLPEPPQGKPQGLYLLHVRVPPGTTGNVLLTKPKLVHSAHYVKGSLLMISRQQQDQDLLTCLSSEQFQSQHNLVESTTYMPLDGQVWAIADVKRKDRVSISTPLRTAQNPRKVALLTNQGVHIVSILQSVDILQQLLVGCHGPHNDAVKMYFSKQTEPEACATALLLACRESFRGTELGEWSTQAFILYGGEPFFDAAIVSDNRQLGFNSPITGGAYGGGGGAMDSTMQHQNANFGPGGRLFASTPYSTPGRGMVSPALQQHPQQHPSAFVVGSPAQSLNNNNNETADGALFHYSAKHAGLYLYMSRMLRCIWRKPCVDERLYSSVSQQDCVVLLEDLYAIRRFLENVTVSNLLGYTGGRSNGTSVRANVGSLASSFAQGQSGLLLGGGTERGGFGSFMSSQPGYNVGGTAGAGYPQTNAGTLQQKCTEEALLEERKSLEALVRLIKQACEVVGLWKVICEHQCHLLVGKLTKEEQSILQSCTFRDLILSRIDVCGLLIVTLINSYLADNASVGSISSKLREVCPTLYRHEDAVSHKATEILLLSRGCNDRDKKEERLRTALQLCKSAAPNLPLATLCQQFVSAGFYSGVIELCTVCAAKSDPNEIGLQFYRNNEAIDNQEGFLAFQNRMNWYNEVKVMLDNVYEVAESGGGGSGGQQQKPDSIYPTMDDDEQQDRVAGNQEVLTIIGQALQSADQLLHIAIYEWLLSKNLLAELLEITEPSLGVFLSRAMARTPENLIVADLLWKYHERNGQHAAAAKILDKLANVASDSINLQQRIEYLARAVMCMRSESVGFSAHNGVLLKDLEDKLEVAQIQRQVYDALALLTQHSNERYDALKLLDSNLYNLTQLYSDFAEQYELWECKLTILNCSHHNDPLLIESVWTHILDRELQGRDSCAERCRRLLAKVKSLALEYDSSGCCFPLAFIVREVEIRCFRLGMFNSPVPEALIEMNLDIEELLNIYSRLVSMNERIWVTEDDELYLIRSTSALLSLIVNQPKLVPLKDRRKVMGKSQDLIAAALNILYTKPDTQALIDVFRDTQSKLQRIL</sequence>
<dbReference type="InterPro" id="IPR042533">
    <property type="entry name" value="Nucleoporin_Nup155_C_1"/>
</dbReference>
<dbReference type="InterPro" id="IPR004870">
    <property type="entry name" value="Nucleoporin_Nup155"/>
</dbReference>
<evidence type="ECO:0000259" key="7">
    <source>
        <dbReference type="Pfam" id="PF08801"/>
    </source>
</evidence>
<dbReference type="VEuPathDB" id="VectorBase:AEPI001906"/>